<dbReference type="AlphaFoldDB" id="A0A9P9E109"/>
<name>A0A9P9E109_9PLEO</name>
<dbReference type="Pfam" id="PF00172">
    <property type="entry name" value="Zn_clus"/>
    <property type="match status" value="1"/>
</dbReference>
<dbReference type="PROSITE" id="PS50048">
    <property type="entry name" value="ZN2_CY6_FUNGAL_2"/>
    <property type="match status" value="1"/>
</dbReference>
<evidence type="ECO:0000313" key="4">
    <source>
        <dbReference type="Proteomes" id="UP000700596"/>
    </source>
</evidence>
<evidence type="ECO:0000259" key="2">
    <source>
        <dbReference type="PROSITE" id="PS50048"/>
    </source>
</evidence>
<proteinExistence type="predicted"/>
<dbReference type="GO" id="GO:0008270">
    <property type="term" value="F:zinc ion binding"/>
    <property type="evidence" value="ECO:0007669"/>
    <property type="project" value="InterPro"/>
</dbReference>
<reference evidence="3" key="1">
    <citation type="journal article" date="2021" name="Nat. Commun.">
        <title>Genetic determinants of endophytism in the Arabidopsis root mycobiome.</title>
        <authorList>
            <person name="Mesny F."/>
            <person name="Miyauchi S."/>
            <person name="Thiergart T."/>
            <person name="Pickel B."/>
            <person name="Atanasova L."/>
            <person name="Karlsson M."/>
            <person name="Huettel B."/>
            <person name="Barry K.W."/>
            <person name="Haridas S."/>
            <person name="Chen C."/>
            <person name="Bauer D."/>
            <person name="Andreopoulos W."/>
            <person name="Pangilinan J."/>
            <person name="LaButti K."/>
            <person name="Riley R."/>
            <person name="Lipzen A."/>
            <person name="Clum A."/>
            <person name="Drula E."/>
            <person name="Henrissat B."/>
            <person name="Kohler A."/>
            <person name="Grigoriev I.V."/>
            <person name="Martin F.M."/>
            <person name="Hacquard S."/>
        </authorList>
    </citation>
    <scope>NUCLEOTIDE SEQUENCE</scope>
    <source>
        <strain evidence="3">MPI-CAGE-CH-0243</strain>
    </source>
</reference>
<gene>
    <name evidence="3" type="ORF">B0J11DRAFT_247426</name>
</gene>
<dbReference type="SUPFAM" id="SSF57701">
    <property type="entry name" value="Zn2/Cys6 DNA-binding domain"/>
    <property type="match status" value="1"/>
</dbReference>
<organism evidence="3 4">
    <name type="scientific">Dendryphion nanum</name>
    <dbReference type="NCBI Taxonomy" id="256645"/>
    <lineage>
        <taxon>Eukaryota</taxon>
        <taxon>Fungi</taxon>
        <taxon>Dikarya</taxon>
        <taxon>Ascomycota</taxon>
        <taxon>Pezizomycotina</taxon>
        <taxon>Dothideomycetes</taxon>
        <taxon>Pleosporomycetidae</taxon>
        <taxon>Pleosporales</taxon>
        <taxon>Torulaceae</taxon>
        <taxon>Dendryphion</taxon>
    </lineage>
</organism>
<dbReference type="InterPro" id="IPR001138">
    <property type="entry name" value="Zn2Cys6_DnaBD"/>
</dbReference>
<keyword evidence="1" id="KW-0539">Nucleus</keyword>
<keyword evidence="4" id="KW-1185">Reference proteome</keyword>
<dbReference type="SMART" id="SM00066">
    <property type="entry name" value="GAL4"/>
    <property type="match status" value="1"/>
</dbReference>
<sequence length="81" mass="9455">MDDEVRKRKACETCTRAKAKCEPLKTGTGVCHRCDRLKKECVFENSTKRKTPKSRSGPEVFPSWLHWQTNGLRVRKYVPFI</sequence>
<dbReference type="OrthoDB" id="5226580at2759"/>
<evidence type="ECO:0000313" key="3">
    <source>
        <dbReference type="EMBL" id="KAH7130239.1"/>
    </source>
</evidence>
<dbReference type="Gene3D" id="4.10.240.10">
    <property type="entry name" value="Zn(2)-C6 fungal-type DNA-binding domain"/>
    <property type="match status" value="1"/>
</dbReference>
<dbReference type="GO" id="GO:0000981">
    <property type="term" value="F:DNA-binding transcription factor activity, RNA polymerase II-specific"/>
    <property type="evidence" value="ECO:0007669"/>
    <property type="project" value="InterPro"/>
</dbReference>
<comment type="caution">
    <text evidence="3">The sequence shown here is derived from an EMBL/GenBank/DDBJ whole genome shotgun (WGS) entry which is preliminary data.</text>
</comment>
<dbReference type="InterPro" id="IPR036864">
    <property type="entry name" value="Zn2-C6_fun-type_DNA-bd_sf"/>
</dbReference>
<dbReference type="EMBL" id="JAGMWT010000004">
    <property type="protein sequence ID" value="KAH7130239.1"/>
    <property type="molecule type" value="Genomic_DNA"/>
</dbReference>
<feature type="domain" description="Zn(2)-C6 fungal-type" evidence="2">
    <location>
        <begin position="10"/>
        <end position="43"/>
    </location>
</feature>
<protein>
    <recommendedName>
        <fullName evidence="2">Zn(2)-C6 fungal-type domain-containing protein</fullName>
    </recommendedName>
</protein>
<dbReference type="Proteomes" id="UP000700596">
    <property type="component" value="Unassembled WGS sequence"/>
</dbReference>
<dbReference type="PROSITE" id="PS00463">
    <property type="entry name" value="ZN2_CY6_FUNGAL_1"/>
    <property type="match status" value="1"/>
</dbReference>
<accession>A0A9P9E109</accession>
<evidence type="ECO:0000256" key="1">
    <source>
        <dbReference type="ARBA" id="ARBA00023242"/>
    </source>
</evidence>